<reference evidence="2 3" key="1">
    <citation type="submission" date="2020-08" db="EMBL/GenBank/DDBJ databases">
        <title>Draft genome sequencing of an Anaerocolumna strain isolated from anoxic soil subjected to BSD treatment.</title>
        <authorList>
            <person name="Uek A."/>
            <person name="Tonouchi A."/>
        </authorList>
    </citation>
    <scope>NUCLEOTIDE SEQUENCE [LARGE SCALE GENOMIC DNA]</scope>
    <source>
        <strain evidence="2 3">CTTW</strain>
    </source>
</reference>
<keyword evidence="1" id="KW-0472">Membrane</keyword>
<accession>A0A7I8DIH0</accession>
<reference evidence="2 3" key="2">
    <citation type="submission" date="2020-08" db="EMBL/GenBank/DDBJ databases">
        <authorList>
            <person name="Ueki A."/>
            <person name="Tonouchi A."/>
        </authorList>
    </citation>
    <scope>NUCLEOTIDE SEQUENCE [LARGE SCALE GENOMIC DNA]</scope>
    <source>
        <strain evidence="2 3">CTTW</strain>
    </source>
</reference>
<dbReference type="Proteomes" id="UP000515703">
    <property type="component" value="Chromosome"/>
</dbReference>
<feature type="transmembrane region" description="Helical" evidence="1">
    <location>
        <begin position="252"/>
        <end position="276"/>
    </location>
</feature>
<name>A0A7I8DIH0_9FIRM</name>
<feature type="transmembrane region" description="Helical" evidence="1">
    <location>
        <begin position="12"/>
        <end position="31"/>
    </location>
</feature>
<feature type="transmembrane region" description="Helical" evidence="1">
    <location>
        <begin position="214"/>
        <end position="232"/>
    </location>
</feature>
<dbReference type="AlphaFoldDB" id="A0A7I8DIH0"/>
<dbReference type="KEGG" id="acht:bsdcttw_05580"/>
<feature type="transmembrane region" description="Helical" evidence="1">
    <location>
        <begin position="375"/>
        <end position="396"/>
    </location>
</feature>
<evidence type="ECO:0000256" key="1">
    <source>
        <dbReference type="SAM" id="Phobius"/>
    </source>
</evidence>
<gene>
    <name evidence="2" type="ORF">bsdcttw_05580</name>
</gene>
<proteinExistence type="predicted"/>
<feature type="transmembrane region" description="Helical" evidence="1">
    <location>
        <begin position="325"/>
        <end position="344"/>
    </location>
</feature>
<dbReference type="EMBL" id="AP023368">
    <property type="protein sequence ID" value="BCJ97517.1"/>
    <property type="molecule type" value="Genomic_DNA"/>
</dbReference>
<organism evidence="2 3">
    <name type="scientific">Anaerocolumna chitinilytica</name>
    <dbReference type="NCBI Taxonomy" id="1727145"/>
    <lineage>
        <taxon>Bacteria</taxon>
        <taxon>Bacillati</taxon>
        <taxon>Bacillota</taxon>
        <taxon>Clostridia</taxon>
        <taxon>Lachnospirales</taxon>
        <taxon>Lachnospiraceae</taxon>
        <taxon>Anaerocolumna</taxon>
    </lineage>
</organism>
<keyword evidence="1" id="KW-1133">Transmembrane helix</keyword>
<evidence type="ECO:0000313" key="2">
    <source>
        <dbReference type="EMBL" id="BCJ97517.1"/>
    </source>
</evidence>
<sequence>MWLTLFRKECKMWCKSILFFGYLAVILFFYLTQMGGEDIPGEPKPGQKSYGYHYSTNEQVIMKSATDSLLREYSYGTYITYPIGFYKAVHLDEVKTKKIEALLLKLIGVDSDEFKKAIQEFKDGMLKQAEDGNMVVTEAPPMKLKVLENIPYNEFLSIMKQADQIIGKGSMYSKAYLSSNARVPLTYEEALQDYNQIKEKDRFSGAYARLYCDYFGILLGIIPVFFVTSRVLKDKHAHANEVLYGKSASSSVIVTARLASICCMLFLPVLLVSLLPLSQAAYAAKNAGVTADYFAFLKYCTGWLLPSILVVAVLGYFISELTEGVFSILIQVIWWFISLLAGMSRMEGGFGLNLIPRFNTLGEYGNFHKSLGQLIINRSVYTVVALVLLAALIYLYDTKRKGILQKNGKVSKVYLRKSKA</sequence>
<dbReference type="RefSeq" id="WP_185257935.1">
    <property type="nucleotide sequence ID" value="NZ_AP023368.1"/>
</dbReference>
<keyword evidence="3" id="KW-1185">Reference proteome</keyword>
<protein>
    <submittedName>
        <fullName evidence="2">ABC transporter permease</fullName>
    </submittedName>
</protein>
<feature type="transmembrane region" description="Helical" evidence="1">
    <location>
        <begin position="296"/>
        <end position="318"/>
    </location>
</feature>
<evidence type="ECO:0000313" key="3">
    <source>
        <dbReference type="Proteomes" id="UP000515703"/>
    </source>
</evidence>
<keyword evidence="1" id="KW-0812">Transmembrane</keyword>